<evidence type="ECO:0000313" key="2">
    <source>
        <dbReference type="Proteomes" id="UP000054485"/>
    </source>
</evidence>
<dbReference type="Proteomes" id="UP000054485">
    <property type="component" value="Unassembled WGS sequence"/>
</dbReference>
<reference evidence="1 2" key="1">
    <citation type="submission" date="2014-04" db="EMBL/GenBank/DDBJ databases">
        <authorList>
            <consortium name="DOE Joint Genome Institute"/>
            <person name="Kuo A."/>
            <person name="Ruytinx J."/>
            <person name="Rineau F."/>
            <person name="Colpaert J."/>
            <person name="Kohler A."/>
            <person name="Nagy L.G."/>
            <person name="Floudas D."/>
            <person name="Copeland A."/>
            <person name="Barry K.W."/>
            <person name="Cichocki N."/>
            <person name="Veneault-Fourrey C."/>
            <person name="LaButti K."/>
            <person name="Lindquist E.A."/>
            <person name="Lipzen A."/>
            <person name="Lundell T."/>
            <person name="Morin E."/>
            <person name="Murat C."/>
            <person name="Sun H."/>
            <person name="Tunlid A."/>
            <person name="Henrissat B."/>
            <person name="Grigoriev I.V."/>
            <person name="Hibbett D.S."/>
            <person name="Martin F."/>
            <person name="Nordberg H.P."/>
            <person name="Cantor M.N."/>
            <person name="Hua S.X."/>
        </authorList>
    </citation>
    <scope>NUCLEOTIDE SEQUENCE [LARGE SCALE GENOMIC DNA]</scope>
    <source>
        <strain evidence="1 2">UH-Slu-Lm8-n1</strain>
    </source>
</reference>
<reference evidence="2" key="2">
    <citation type="submission" date="2015-01" db="EMBL/GenBank/DDBJ databases">
        <title>Evolutionary Origins and Diversification of the Mycorrhizal Mutualists.</title>
        <authorList>
            <consortium name="DOE Joint Genome Institute"/>
            <consortium name="Mycorrhizal Genomics Consortium"/>
            <person name="Kohler A."/>
            <person name="Kuo A."/>
            <person name="Nagy L.G."/>
            <person name="Floudas D."/>
            <person name="Copeland A."/>
            <person name="Barry K.W."/>
            <person name="Cichocki N."/>
            <person name="Veneault-Fourrey C."/>
            <person name="LaButti K."/>
            <person name="Lindquist E.A."/>
            <person name="Lipzen A."/>
            <person name="Lundell T."/>
            <person name="Morin E."/>
            <person name="Murat C."/>
            <person name="Riley R."/>
            <person name="Ohm R."/>
            <person name="Sun H."/>
            <person name="Tunlid A."/>
            <person name="Henrissat B."/>
            <person name="Grigoriev I.V."/>
            <person name="Hibbett D.S."/>
            <person name="Martin F."/>
        </authorList>
    </citation>
    <scope>NUCLEOTIDE SEQUENCE [LARGE SCALE GENOMIC DNA]</scope>
    <source>
        <strain evidence="2">UH-Slu-Lm8-n1</strain>
    </source>
</reference>
<name>A0A0D0AKP1_9AGAM</name>
<gene>
    <name evidence="1" type="ORF">CY34DRAFT_106900</name>
</gene>
<proteinExistence type="predicted"/>
<evidence type="ECO:0000313" key="1">
    <source>
        <dbReference type="EMBL" id="KIK42406.1"/>
    </source>
</evidence>
<organism evidence="1 2">
    <name type="scientific">Suillus luteus UH-Slu-Lm8-n1</name>
    <dbReference type="NCBI Taxonomy" id="930992"/>
    <lineage>
        <taxon>Eukaryota</taxon>
        <taxon>Fungi</taxon>
        <taxon>Dikarya</taxon>
        <taxon>Basidiomycota</taxon>
        <taxon>Agaricomycotina</taxon>
        <taxon>Agaricomycetes</taxon>
        <taxon>Agaricomycetidae</taxon>
        <taxon>Boletales</taxon>
        <taxon>Suillineae</taxon>
        <taxon>Suillaceae</taxon>
        <taxon>Suillus</taxon>
    </lineage>
</organism>
<protein>
    <submittedName>
        <fullName evidence="1">Uncharacterized protein</fullName>
    </submittedName>
</protein>
<keyword evidence="2" id="KW-1185">Reference proteome</keyword>
<dbReference type="AlphaFoldDB" id="A0A0D0AKP1"/>
<dbReference type="OrthoDB" id="2679168at2759"/>
<dbReference type="HOGENOM" id="CLU_1289696_0_0_1"/>
<dbReference type="InParanoid" id="A0A0D0AKP1"/>
<dbReference type="STRING" id="930992.A0A0D0AKP1"/>
<dbReference type="EMBL" id="KN835240">
    <property type="protein sequence ID" value="KIK42406.1"/>
    <property type="molecule type" value="Genomic_DNA"/>
</dbReference>
<sequence>MQKFIFVLAEVPPTSGLLTLAVDDEVKWRQIFRLSKSVPTSRTAPKRPIPQLSKKIVSQAANYARLIIAACPFQLYVLLVNAVFQLTTHMVTYQLGHERSACLLERHSYYQIEHVSFLVSMGADGDPHLWKTGPSHMVLFVFTRSLYNYVASHWEGFVADLELPSVAQLETETIVSLHPLSPSTGQLNTKDIVKLKGFWLAGPGDYFVQRQSTT</sequence>
<accession>A0A0D0AKP1</accession>